<dbReference type="InterPro" id="IPR038058">
    <property type="entry name" value="PhnH-like_sp"/>
</dbReference>
<accession>A0ABV7B1A6</accession>
<proteinExistence type="predicted"/>
<dbReference type="SUPFAM" id="SSF159709">
    <property type="entry name" value="PhnH-like"/>
    <property type="match status" value="1"/>
</dbReference>
<evidence type="ECO:0000313" key="1">
    <source>
        <dbReference type="EMBL" id="MFC2991053.1"/>
    </source>
</evidence>
<keyword evidence="2" id="KW-1185">Reference proteome</keyword>
<name>A0ABV7B1A6_9GAMM</name>
<dbReference type="NCBIfam" id="TIGR03292">
    <property type="entry name" value="PhnH_redo"/>
    <property type="match status" value="1"/>
</dbReference>
<dbReference type="GO" id="GO:0016829">
    <property type="term" value="F:lyase activity"/>
    <property type="evidence" value="ECO:0007669"/>
    <property type="project" value="UniProtKB-KW"/>
</dbReference>
<dbReference type="Pfam" id="PF05845">
    <property type="entry name" value="PhnH"/>
    <property type="match status" value="1"/>
</dbReference>
<comment type="caution">
    <text evidence="1">The sequence shown here is derived from an EMBL/GenBank/DDBJ whole genome shotgun (WGS) entry which is preliminary data.</text>
</comment>
<reference evidence="2" key="1">
    <citation type="journal article" date="2019" name="Int. J. Syst. Evol. Microbiol.">
        <title>The Global Catalogue of Microorganisms (GCM) 10K type strain sequencing project: providing services to taxonomists for standard genome sequencing and annotation.</title>
        <authorList>
            <consortium name="The Broad Institute Genomics Platform"/>
            <consortium name="The Broad Institute Genome Sequencing Center for Infectious Disease"/>
            <person name="Wu L."/>
            <person name="Ma J."/>
        </authorList>
    </citation>
    <scope>NUCLEOTIDE SEQUENCE [LARGE SCALE GENOMIC DNA]</scope>
    <source>
        <strain evidence="2">KCTC 52660</strain>
    </source>
</reference>
<dbReference type="EMBL" id="JBHRSQ010000007">
    <property type="protein sequence ID" value="MFC2991053.1"/>
    <property type="molecule type" value="Genomic_DNA"/>
</dbReference>
<evidence type="ECO:0000313" key="2">
    <source>
        <dbReference type="Proteomes" id="UP001595386"/>
    </source>
</evidence>
<keyword evidence="1" id="KW-0456">Lyase</keyword>
<sequence>MQWSAFDAPVHDAQRHFRRILAAMAEPGTLHLCDGPPPPPGAVIGSALWATLLSLCDLDTRVWVAPCLAGQGLCEALAFHTGARFTRVPEEAHFAVVTPDVLMDSALVFGEGCEAYPDRSTTLVVALERLDDDGNWQLSGPGIAEHRRLDVGEAIPLMSRLTTNRSRFPRGLDAVLTCGERLAAIPRSTRIVSVPTREAGACMSQ</sequence>
<dbReference type="Proteomes" id="UP001595386">
    <property type="component" value="Unassembled WGS sequence"/>
</dbReference>
<protein>
    <submittedName>
        <fullName evidence="1">Phosphonate C-P lyase system protein PhnH</fullName>
    </submittedName>
</protein>
<dbReference type="Gene3D" id="3.40.50.11310">
    <property type="entry name" value="Bacterial phosphonate metabolism protein PhnH"/>
    <property type="match status" value="1"/>
</dbReference>
<gene>
    <name evidence="1" type="primary">phnH</name>
    <name evidence="1" type="ORF">ACFODV_03280</name>
</gene>
<dbReference type="RefSeq" id="WP_379754617.1">
    <property type="nucleotide sequence ID" value="NZ_JBHRSQ010000007.1"/>
</dbReference>
<dbReference type="PIRSF" id="PIRSF020680">
    <property type="entry name" value="PhnH"/>
    <property type="match status" value="1"/>
</dbReference>
<dbReference type="InterPro" id="IPR008772">
    <property type="entry name" value="Phosphonate_metab_PhnH"/>
</dbReference>
<organism evidence="1 2">
    <name type="scientific">Halomonas tibetensis</name>
    <dbReference type="NCBI Taxonomy" id="2259590"/>
    <lineage>
        <taxon>Bacteria</taxon>
        <taxon>Pseudomonadati</taxon>
        <taxon>Pseudomonadota</taxon>
        <taxon>Gammaproteobacteria</taxon>
        <taxon>Oceanospirillales</taxon>
        <taxon>Halomonadaceae</taxon>
        <taxon>Halomonas</taxon>
    </lineage>
</organism>